<evidence type="ECO:0000313" key="2">
    <source>
        <dbReference type="Proteomes" id="UP000058925"/>
    </source>
</evidence>
<gene>
    <name evidence="1" type="ORF">NMY3_01648</name>
</gene>
<name>A0A654M007_9ARCH</name>
<dbReference type="AlphaFoldDB" id="A0A654M007"/>
<keyword evidence="2" id="KW-1185">Reference proteome</keyword>
<proteinExistence type="predicted"/>
<dbReference type="RefSeq" id="WP_196818232.1">
    <property type="nucleotide sequence ID" value="NZ_CP012850.1"/>
</dbReference>
<protein>
    <submittedName>
        <fullName evidence="1">Uncharacterized protein</fullName>
    </submittedName>
</protein>
<dbReference type="EMBL" id="CP012850">
    <property type="protein sequence ID" value="ALI35851.1"/>
    <property type="molecule type" value="Genomic_DNA"/>
</dbReference>
<evidence type="ECO:0000313" key="1">
    <source>
        <dbReference type="EMBL" id="ALI35851.1"/>
    </source>
</evidence>
<dbReference type="KEGG" id="taa:NMY3_01648"/>
<accession>A0A654M007</accession>
<reference evidence="2" key="1">
    <citation type="submission" date="2015-10" db="EMBL/GenBank/DDBJ databases">
        <title>Niche specialization of a soil ammonia-oxidizing archaeon, Candidatus Nitrosocosmicus oleophilus.</title>
        <authorList>
            <person name="Jung M.-Y."/>
            <person name="Rhee S.-K."/>
        </authorList>
    </citation>
    <scope>NUCLEOTIDE SEQUENCE [LARGE SCALE GENOMIC DNA]</scope>
    <source>
        <strain evidence="2">MY3</strain>
    </source>
</reference>
<dbReference type="GeneID" id="60421670"/>
<sequence>MALDELNKTTGVQTVLGTFSDLIRLYDENNYSCHHEGHHLGMRLYDYTSNLEEALNHATILCGGSVYHGIFQSFFGGEQFVHNTDKNQIVITQLCTMGQENVT</sequence>
<dbReference type="Proteomes" id="UP000058925">
    <property type="component" value="Chromosome"/>
</dbReference>
<organism evidence="1 2">
    <name type="scientific">Candidatus Nitrosocosmicus oleophilus</name>
    <dbReference type="NCBI Taxonomy" id="1353260"/>
    <lineage>
        <taxon>Archaea</taxon>
        <taxon>Nitrososphaerota</taxon>
        <taxon>Nitrososphaeria</taxon>
        <taxon>Nitrososphaerales</taxon>
        <taxon>Nitrososphaeraceae</taxon>
        <taxon>Candidatus Nitrosocosmicus</taxon>
    </lineage>
</organism>